<organism evidence="1 2">
    <name type="scientific">Wohlfahrtiimonas larvae</name>
    <dbReference type="NCBI Taxonomy" id="1157986"/>
    <lineage>
        <taxon>Bacteria</taxon>
        <taxon>Pseudomonadati</taxon>
        <taxon>Pseudomonadota</taxon>
        <taxon>Gammaproteobacteria</taxon>
        <taxon>Cardiobacteriales</taxon>
        <taxon>Ignatzschineriaceae</taxon>
        <taxon>Wohlfahrtiimonas</taxon>
    </lineage>
</organism>
<dbReference type="InterPro" id="IPR029044">
    <property type="entry name" value="Nucleotide-diphossugar_trans"/>
</dbReference>
<evidence type="ECO:0000313" key="2">
    <source>
        <dbReference type="Proteomes" id="UP001500631"/>
    </source>
</evidence>
<dbReference type="SUPFAM" id="SSF53448">
    <property type="entry name" value="Nucleotide-diphospho-sugar transferases"/>
    <property type="match status" value="1"/>
</dbReference>
<dbReference type="EMBL" id="BAABKE010000010">
    <property type="protein sequence ID" value="GAA5103801.1"/>
    <property type="molecule type" value="Genomic_DNA"/>
</dbReference>
<accession>A0ABP9N2U7</accession>
<evidence type="ECO:0000313" key="1">
    <source>
        <dbReference type="EMBL" id="GAA5103801.1"/>
    </source>
</evidence>
<evidence type="ECO:0008006" key="3">
    <source>
        <dbReference type="Google" id="ProtNLM"/>
    </source>
</evidence>
<reference evidence="2" key="1">
    <citation type="journal article" date="2019" name="Int. J. Syst. Evol. Microbiol.">
        <title>The Global Catalogue of Microorganisms (GCM) 10K type strain sequencing project: providing services to taxonomists for standard genome sequencing and annotation.</title>
        <authorList>
            <consortium name="The Broad Institute Genomics Platform"/>
            <consortium name="The Broad Institute Genome Sequencing Center for Infectious Disease"/>
            <person name="Wu L."/>
            <person name="Ma J."/>
        </authorList>
    </citation>
    <scope>NUCLEOTIDE SEQUENCE [LARGE SCALE GENOMIC DNA]</scope>
    <source>
        <strain evidence="2">JCM 18424</strain>
    </source>
</reference>
<protein>
    <recommendedName>
        <fullName evidence="3">Glycosyltransferase</fullName>
    </recommendedName>
</protein>
<dbReference type="RefSeq" id="WP_077926676.1">
    <property type="nucleotide sequence ID" value="NZ_BAABKE010000010.1"/>
</dbReference>
<sequence>MEIANFVCMKWKDAYSADYVNKLYNMIQRNIKRPFRLICYTENREGIIPEVEVYDLPPFNFPEEWLWRAYRKKSLTRSVLHPFKEGERFLFLDLDVVITGSLDEMFDYETDKDFIICYNWTRGKGKIGNSSVTMMRVGALNHVIEDLENDPVKYVNQYKTASQEYMSAKIIEKYGQLTFWPDEWCRSFQIHCMQWRFMRLVKAPSLPPVGCKVLIFHGAVNPPDAVNGHWPGKVPFYKKFYKTIKPTPWINNFWK</sequence>
<gene>
    <name evidence="1" type="ORF">GCM10023338_22730</name>
</gene>
<comment type="caution">
    <text evidence="1">The sequence shown here is derived from an EMBL/GenBank/DDBJ whole genome shotgun (WGS) entry which is preliminary data.</text>
</comment>
<dbReference type="Proteomes" id="UP001500631">
    <property type="component" value="Unassembled WGS sequence"/>
</dbReference>
<keyword evidence="2" id="KW-1185">Reference proteome</keyword>
<name>A0ABP9N2U7_9GAMM</name>
<dbReference type="Gene3D" id="3.90.550.10">
    <property type="entry name" value="Spore Coat Polysaccharide Biosynthesis Protein SpsA, Chain A"/>
    <property type="match status" value="1"/>
</dbReference>
<proteinExistence type="predicted"/>